<dbReference type="AlphaFoldDB" id="A0A7C4NLG0"/>
<name>A0A7C4NLG0_9CREN</name>
<gene>
    <name evidence="2" type="ORF">ENU08_05535</name>
    <name evidence="1" type="ORF">ENU41_06605</name>
</gene>
<evidence type="ECO:0000313" key="2">
    <source>
        <dbReference type="EMBL" id="HGQ64689.1"/>
    </source>
</evidence>
<proteinExistence type="predicted"/>
<comment type="caution">
    <text evidence="2">The sequence shown here is derived from an EMBL/GenBank/DDBJ whole genome shotgun (WGS) entry which is preliminary data.</text>
</comment>
<reference evidence="2" key="1">
    <citation type="journal article" date="2020" name="mSystems">
        <title>Genome- and Community-Level Interaction Insights into Carbon Utilization and Element Cycling Functions of Hydrothermarchaeota in Hydrothermal Sediment.</title>
        <authorList>
            <person name="Zhou Z."/>
            <person name="Liu Y."/>
            <person name="Xu W."/>
            <person name="Pan J."/>
            <person name="Luo Z.H."/>
            <person name="Li M."/>
        </authorList>
    </citation>
    <scope>NUCLEOTIDE SEQUENCE [LARGE SCALE GENOMIC DNA]</scope>
    <source>
        <strain evidence="2">SpSt-637</strain>
        <strain evidence="1">SpSt-667</strain>
    </source>
</reference>
<accession>A0A7C4NLG0</accession>
<dbReference type="EMBL" id="DTBD01000048">
    <property type="protein sequence ID" value="HGQ64689.1"/>
    <property type="molecule type" value="Genomic_DNA"/>
</dbReference>
<sequence length="96" mass="11112">MKSLSKITTEYTVKKIKVIEKVIENKNSIVEVSTNKAKETLAFVLRHKHVIKSIVKLGNRFRRTKVNPLYVLKTKHVIGIHVHVKSFRGYSSHWSS</sequence>
<protein>
    <submittedName>
        <fullName evidence="2">Uncharacterized protein</fullName>
    </submittedName>
</protein>
<evidence type="ECO:0000313" key="1">
    <source>
        <dbReference type="EMBL" id="HGQ36329.1"/>
    </source>
</evidence>
<organism evidence="2">
    <name type="scientific">Ignisphaera aggregans</name>
    <dbReference type="NCBI Taxonomy" id="334771"/>
    <lineage>
        <taxon>Archaea</taxon>
        <taxon>Thermoproteota</taxon>
        <taxon>Thermoprotei</taxon>
        <taxon>Desulfurococcales</taxon>
        <taxon>Desulfurococcaceae</taxon>
        <taxon>Ignisphaera</taxon>
    </lineage>
</organism>
<dbReference type="EMBL" id="DTCK01000040">
    <property type="protein sequence ID" value="HGQ36329.1"/>
    <property type="molecule type" value="Genomic_DNA"/>
</dbReference>